<dbReference type="PANTHER" id="PTHR31973:SF187">
    <property type="entry name" value="MUTATOR TRANSPOSASE MUDRA PROTEIN"/>
    <property type="match status" value="1"/>
</dbReference>
<keyword evidence="8" id="KW-1185">Reference proteome</keyword>
<keyword evidence="6" id="KW-0472">Membrane</keyword>
<dbReference type="Pfam" id="PF04434">
    <property type="entry name" value="SWIM"/>
    <property type="match status" value="1"/>
</dbReference>
<evidence type="ECO:0000256" key="2">
    <source>
        <dbReference type="ARBA" id="ARBA00022771"/>
    </source>
</evidence>
<dbReference type="Proteomes" id="UP000694864">
    <property type="component" value="Chromosome 11"/>
</dbReference>
<feature type="transmembrane region" description="Helical" evidence="6">
    <location>
        <begin position="271"/>
        <end position="292"/>
    </location>
</feature>
<protein>
    <submittedName>
        <fullName evidence="9">Uncharacterized protein LOC104727814</fullName>
    </submittedName>
</protein>
<evidence type="ECO:0000256" key="6">
    <source>
        <dbReference type="SAM" id="Phobius"/>
    </source>
</evidence>
<gene>
    <name evidence="9" type="primary">LOC104727814</name>
</gene>
<evidence type="ECO:0000256" key="3">
    <source>
        <dbReference type="ARBA" id="ARBA00022833"/>
    </source>
</evidence>
<evidence type="ECO:0000313" key="8">
    <source>
        <dbReference type="Proteomes" id="UP000694864"/>
    </source>
</evidence>
<dbReference type="RefSeq" id="XP_010445187.1">
    <property type="nucleotide sequence ID" value="XM_010446885.1"/>
</dbReference>
<reference evidence="9" key="2">
    <citation type="submission" date="2025-08" db="UniProtKB">
        <authorList>
            <consortium name="RefSeq"/>
        </authorList>
    </citation>
    <scope>IDENTIFICATION</scope>
    <source>
        <tissue evidence="9">Leaf</tissue>
    </source>
</reference>
<dbReference type="GeneID" id="104727814"/>
<evidence type="ECO:0000259" key="7">
    <source>
        <dbReference type="PROSITE" id="PS50966"/>
    </source>
</evidence>
<dbReference type="InterPro" id="IPR006564">
    <property type="entry name" value="Znf_PMZ"/>
</dbReference>
<organism evidence="8 9">
    <name type="scientific">Camelina sativa</name>
    <name type="common">False flax</name>
    <name type="synonym">Myagrum sativum</name>
    <dbReference type="NCBI Taxonomy" id="90675"/>
    <lineage>
        <taxon>Eukaryota</taxon>
        <taxon>Viridiplantae</taxon>
        <taxon>Streptophyta</taxon>
        <taxon>Embryophyta</taxon>
        <taxon>Tracheophyta</taxon>
        <taxon>Spermatophyta</taxon>
        <taxon>Magnoliopsida</taxon>
        <taxon>eudicotyledons</taxon>
        <taxon>Gunneridae</taxon>
        <taxon>Pentapetalae</taxon>
        <taxon>rosids</taxon>
        <taxon>malvids</taxon>
        <taxon>Brassicales</taxon>
        <taxon>Brassicaceae</taxon>
        <taxon>Camelineae</taxon>
        <taxon>Camelina</taxon>
    </lineage>
</organism>
<evidence type="ECO:0000256" key="1">
    <source>
        <dbReference type="ARBA" id="ARBA00022723"/>
    </source>
</evidence>
<reference evidence="8" key="1">
    <citation type="journal article" date="2014" name="Nat. Commun.">
        <title>The emerging biofuel crop Camelina sativa retains a highly undifferentiated hexaploid genome structure.</title>
        <authorList>
            <person name="Kagale S."/>
            <person name="Koh C."/>
            <person name="Nixon J."/>
            <person name="Bollina V."/>
            <person name="Clarke W.E."/>
            <person name="Tuteja R."/>
            <person name="Spillane C."/>
            <person name="Robinson S.J."/>
            <person name="Links M.G."/>
            <person name="Clarke C."/>
            <person name="Higgins E.E."/>
            <person name="Huebert T."/>
            <person name="Sharpe A.G."/>
            <person name="Parkin I.A."/>
        </authorList>
    </citation>
    <scope>NUCLEOTIDE SEQUENCE [LARGE SCALE GENOMIC DNA]</scope>
    <source>
        <strain evidence="8">cv. DH55</strain>
    </source>
</reference>
<evidence type="ECO:0000313" key="9">
    <source>
        <dbReference type="RefSeq" id="XP_010445187.1"/>
    </source>
</evidence>
<accession>A0ABM0URU2</accession>
<keyword evidence="3" id="KW-0862">Zinc</keyword>
<keyword evidence="6" id="KW-1133">Transmembrane helix</keyword>
<evidence type="ECO:0000256" key="5">
    <source>
        <dbReference type="SAM" id="MobiDB-lite"/>
    </source>
</evidence>
<dbReference type="PROSITE" id="PS50966">
    <property type="entry name" value="ZF_SWIM"/>
    <property type="match status" value="1"/>
</dbReference>
<sequence>MYLVKGAAYAQTHDDYTRYMASLTNVNPALEAYLNEADPALWSRVYCPGDRYNIKTSNIAESINSMLMKAKGYPITYLIEFITKTLGRWYWKRREDALSLTTTFSWGVELLLAVREHYADMMKVEHIDGWLFHVRGGQRDCLVDLEAKSCSCGVFGVEKIPCLHAIKDVKSAGWHMSTVVDGYYRKDYVYASYAANTMPNVEHAPIGPDIRCIPPIPKRKPGRQKKSRWLTWLELSRKKGTKPRKTQKSYACSKYRQPGHTRPNCVSNIHLIVFNVLWLISLVILIVFVQVAEDGE</sequence>
<keyword evidence="2 4" id="KW-0863">Zinc-finger</keyword>
<feature type="region of interest" description="Disordered" evidence="5">
    <location>
        <begin position="239"/>
        <end position="258"/>
    </location>
</feature>
<keyword evidence="6" id="KW-0812">Transmembrane</keyword>
<feature type="domain" description="SWIM-type" evidence="7">
    <location>
        <begin position="132"/>
        <end position="173"/>
    </location>
</feature>
<keyword evidence="1" id="KW-0479">Metal-binding</keyword>
<dbReference type="PANTHER" id="PTHR31973">
    <property type="entry name" value="POLYPROTEIN, PUTATIVE-RELATED"/>
    <property type="match status" value="1"/>
</dbReference>
<dbReference type="InterPro" id="IPR007527">
    <property type="entry name" value="Znf_SWIM"/>
</dbReference>
<name>A0ABM0URU2_CAMSA</name>
<evidence type="ECO:0000256" key="4">
    <source>
        <dbReference type="PROSITE-ProRule" id="PRU00325"/>
    </source>
</evidence>
<proteinExistence type="predicted"/>
<dbReference type="SMART" id="SM00575">
    <property type="entry name" value="ZnF_PMZ"/>
    <property type="match status" value="1"/>
</dbReference>